<dbReference type="GO" id="GO:0000049">
    <property type="term" value="F:tRNA binding"/>
    <property type="evidence" value="ECO:0007669"/>
    <property type="project" value="InterPro"/>
</dbReference>
<name>A0AAJ6QNY5_9ACAR</name>
<keyword evidence="10 17" id="KW-0648">Protein biosynthesis</keyword>
<dbReference type="SUPFAM" id="SSF50677">
    <property type="entry name" value="ValRS/IleRS/LeuRS editing domain"/>
    <property type="match status" value="1"/>
</dbReference>
<dbReference type="PROSITE" id="PS00178">
    <property type="entry name" value="AA_TRNA_LIGASE_I"/>
    <property type="match status" value="1"/>
</dbReference>
<dbReference type="EC" id="6.1.1.5" evidence="4"/>
<evidence type="ECO:0000256" key="10">
    <source>
        <dbReference type="ARBA" id="ARBA00022917"/>
    </source>
</evidence>
<evidence type="ECO:0000256" key="14">
    <source>
        <dbReference type="ARBA" id="ARBA00048359"/>
    </source>
</evidence>
<evidence type="ECO:0000256" key="16">
    <source>
        <dbReference type="ARBA" id="ARBA00069879"/>
    </source>
</evidence>
<comment type="function">
    <text evidence="1">Catalyzes the specific attachment of an amino acid to its cognate tRNA in a 2 step reaction: the amino acid (AA) is first activated by ATP to form AA-AMP and then transferred to the acceptor end of the tRNA.</text>
</comment>
<sequence>MDRLPESINFAGEERKVLEYWKKLGVFKNCLRQSKGRPRFTFYDGPPFATGLPHYGHLLTGTIKDIIPRFAHQSGFHVERRFGWDCHGLPVEFEIDKLLGVKGPEDVAKLGIENYNKECRKIVMRYSEEWESTVTRMGRWIDFENDYKTMYPWFMESVWWVFEQLYNQGFIYKGVKVMPYSPTCNTPLSNFEAGQNYKEVVDPAITVTFPLDEDPKVSLVAWTTTPWTLPSNVALCVNPELIYVTVQDTSSGALYIMMKSRLSQVFKTEDAYKILREFKGIELKGKSYKPILPYFEKLKAKGSFRVLCDGYVTSESGTGVVHQAPYFGEDDYRVCLLNGVITKDQDIVCPLDAAGRFVDPVSDFKGLYVKDADKSIIAKLKKDGRLVQAATTKHNYPFCWRSDTPLIYRAIPSWFVRVEHMKERLLASNSETYWVPEFVKEKRFGNWLRDARDWAISRNRYWGTPIPLWISDDGEEMVCVGSIGELEKLSGQKITDIHREFVDKIELPSVRGKGTLKRVPEVFDCWFESGSMPYAQQHYPFENKKEFEDAFPADFIAEGVDQTRGWFYTLMVLSTALFDKPPFKNLICSGLVLASDGQKMSKRKKNYPDPLKVIDTYGADALRLYMINSPIVRAENLRFKEEGVRDVLKDVLLPWYNALRFLLQNIDLFEKNFKTSFVFEEPKGVENTMDKWILSYANSLVTFLKTEMKAYRLYTVVPRLLKFIDNLTNWYVRMNRKRLKGDGGRQDCLQSLQTLFSVIFVLNRLMASFTPFITEFMYQCMKQYVPKNLSQDSIHYMMLPETDESLIDDAVERRVTRMQSVIELGRVLRDRKTLPLKYPLMEVVVIQREREYLDDLRVMENYILEELNVRKLTASSDKQAFGVSMKAEPNIKTLGLRLRGKSKEVGDGIRALSDAEIEAYLKGETLRVRGEELQAGDVQIRVQYSGENLDKYEAHSEGDVLVLLDVQPDEEMMNEGIAREIINRIQKMRKKAHLVPTDPVAVFVSAKPENGDIARMLKSHYDFIKNVLRTPLSVGPADASLELIERGKETIKDSELTITFCLPAGARRREDAKPVPVSSGSKINVSDGISVRYANVEFNGKKGTVPLENPASNSVDTKWLTKLLFDAELSKLNSSKDKPWCPFVNVHVDGRRGVLFLENPIGERRLAYGDLQEAIRTVFKISMFRAIEIFVDDALTLPFRAEHLVNGSNIHVKVIYK</sequence>
<evidence type="ECO:0000256" key="3">
    <source>
        <dbReference type="ARBA" id="ARBA00005594"/>
    </source>
</evidence>
<evidence type="ECO:0000256" key="11">
    <source>
        <dbReference type="ARBA" id="ARBA00022990"/>
    </source>
</evidence>
<evidence type="ECO:0000313" key="21">
    <source>
        <dbReference type="Proteomes" id="UP000694867"/>
    </source>
</evidence>
<evidence type="ECO:0000256" key="1">
    <source>
        <dbReference type="ARBA" id="ARBA00003170"/>
    </source>
</evidence>
<evidence type="ECO:0000256" key="13">
    <source>
        <dbReference type="ARBA" id="ARBA00032665"/>
    </source>
</evidence>
<evidence type="ECO:0000256" key="2">
    <source>
        <dbReference type="ARBA" id="ARBA00004514"/>
    </source>
</evidence>
<dbReference type="Gene3D" id="1.10.730.10">
    <property type="entry name" value="Isoleucyl-tRNA Synthetase, Domain 1"/>
    <property type="match status" value="1"/>
</dbReference>
<evidence type="ECO:0000256" key="12">
    <source>
        <dbReference type="ARBA" id="ARBA00023146"/>
    </source>
</evidence>
<dbReference type="NCBIfam" id="TIGR00392">
    <property type="entry name" value="ileS"/>
    <property type="match status" value="1"/>
</dbReference>
<comment type="similarity">
    <text evidence="3 17">Belongs to the class-I aminoacyl-tRNA synthetase family.</text>
</comment>
<dbReference type="PANTHER" id="PTHR42780:SF1">
    <property type="entry name" value="ISOLEUCINE--TRNA LIGASE, CYTOPLASMIC"/>
    <property type="match status" value="1"/>
</dbReference>
<evidence type="ECO:0000256" key="15">
    <source>
        <dbReference type="ARBA" id="ARBA00063494"/>
    </source>
</evidence>
<organism evidence="21 22">
    <name type="scientific">Galendromus occidentalis</name>
    <name type="common">western predatory mite</name>
    <dbReference type="NCBI Taxonomy" id="34638"/>
    <lineage>
        <taxon>Eukaryota</taxon>
        <taxon>Metazoa</taxon>
        <taxon>Ecdysozoa</taxon>
        <taxon>Arthropoda</taxon>
        <taxon>Chelicerata</taxon>
        <taxon>Arachnida</taxon>
        <taxon>Acari</taxon>
        <taxon>Parasitiformes</taxon>
        <taxon>Mesostigmata</taxon>
        <taxon>Gamasina</taxon>
        <taxon>Phytoseioidea</taxon>
        <taxon>Phytoseiidae</taxon>
        <taxon>Typhlodrominae</taxon>
        <taxon>Galendromus</taxon>
    </lineage>
</organism>
<accession>A0AAJ6QNY5</accession>
<evidence type="ECO:0000259" key="20">
    <source>
        <dbReference type="Pfam" id="PF23567"/>
    </source>
</evidence>
<evidence type="ECO:0000259" key="18">
    <source>
        <dbReference type="Pfam" id="PF00133"/>
    </source>
</evidence>
<protein>
    <recommendedName>
        <fullName evidence="16">Isoleucine--tRNA ligase, cytoplasmic</fullName>
        <ecNumber evidence="4">6.1.1.5</ecNumber>
    </recommendedName>
    <alternativeName>
        <fullName evidence="13">Isoleucyl-tRNA synthetase</fullName>
    </alternativeName>
</protein>
<dbReference type="InterPro" id="IPR002300">
    <property type="entry name" value="aa-tRNA-synth_Ia"/>
</dbReference>
<dbReference type="PANTHER" id="PTHR42780">
    <property type="entry name" value="SOLEUCYL-TRNA SYNTHETASE"/>
    <property type="match status" value="1"/>
</dbReference>
<gene>
    <name evidence="22" type="primary">LOC100898589</name>
</gene>
<dbReference type="InterPro" id="IPR014729">
    <property type="entry name" value="Rossmann-like_a/b/a_fold"/>
</dbReference>
<dbReference type="Pfam" id="PF23567">
    <property type="entry name" value="Ubiquitin_IARS1"/>
    <property type="match status" value="1"/>
</dbReference>
<dbReference type="GO" id="GO:0002161">
    <property type="term" value="F:aminoacyl-tRNA deacylase activity"/>
    <property type="evidence" value="ECO:0007669"/>
    <property type="project" value="InterPro"/>
</dbReference>
<evidence type="ECO:0000256" key="4">
    <source>
        <dbReference type="ARBA" id="ARBA00013165"/>
    </source>
</evidence>
<dbReference type="GO" id="GO:0005829">
    <property type="term" value="C:cytosol"/>
    <property type="evidence" value="ECO:0007669"/>
    <property type="project" value="UniProtKB-SubCell"/>
</dbReference>
<dbReference type="CTD" id="45785"/>
<dbReference type="Pfam" id="PF08264">
    <property type="entry name" value="Anticodon_1"/>
    <property type="match status" value="1"/>
</dbReference>
<dbReference type="Pfam" id="PF00133">
    <property type="entry name" value="tRNA-synt_1"/>
    <property type="match status" value="1"/>
</dbReference>
<dbReference type="InterPro" id="IPR033709">
    <property type="entry name" value="Anticodon_Ile_ABEc"/>
</dbReference>
<dbReference type="SUPFAM" id="SSF52374">
    <property type="entry name" value="Nucleotidylyl transferase"/>
    <property type="match status" value="1"/>
</dbReference>
<dbReference type="InterPro" id="IPR009008">
    <property type="entry name" value="Val/Leu/Ile-tRNA-synth_edit"/>
</dbReference>
<dbReference type="GO" id="GO:0006428">
    <property type="term" value="P:isoleucyl-tRNA aminoacylation"/>
    <property type="evidence" value="ECO:0007669"/>
    <property type="project" value="InterPro"/>
</dbReference>
<dbReference type="SUPFAM" id="SSF47323">
    <property type="entry name" value="Anticodon-binding domain of a subclass of class I aminoacyl-tRNA synthetases"/>
    <property type="match status" value="1"/>
</dbReference>
<dbReference type="InterPro" id="IPR002301">
    <property type="entry name" value="Ile-tRNA-ligase"/>
</dbReference>
<dbReference type="InterPro" id="IPR057033">
    <property type="entry name" value="Ubiquitin_IARS1"/>
</dbReference>
<dbReference type="GO" id="GO:0005524">
    <property type="term" value="F:ATP binding"/>
    <property type="evidence" value="ECO:0007669"/>
    <property type="project" value="UniProtKB-KW"/>
</dbReference>
<dbReference type="InterPro" id="IPR013155">
    <property type="entry name" value="M/V/L/I-tRNA-synth_anticd-bd"/>
</dbReference>
<dbReference type="Gene3D" id="3.40.50.620">
    <property type="entry name" value="HUPs"/>
    <property type="match status" value="2"/>
</dbReference>
<dbReference type="InterPro" id="IPR009080">
    <property type="entry name" value="tRNAsynth_Ia_anticodon-bd"/>
</dbReference>
<dbReference type="Proteomes" id="UP000694867">
    <property type="component" value="Unplaced"/>
</dbReference>
<dbReference type="Pfam" id="PF19302">
    <property type="entry name" value="DUF5915"/>
    <property type="match status" value="1"/>
</dbReference>
<keyword evidence="5" id="KW-0963">Cytoplasm</keyword>
<evidence type="ECO:0000256" key="8">
    <source>
        <dbReference type="ARBA" id="ARBA00022741"/>
    </source>
</evidence>
<dbReference type="FunFam" id="3.40.50.620:FF:000414">
    <property type="entry name" value="Isoleucine--tRNA ligase, cytoplasmic-like"/>
    <property type="match status" value="1"/>
</dbReference>
<proteinExistence type="inferred from homology"/>
<dbReference type="GO" id="GO:0017101">
    <property type="term" value="C:aminoacyl-tRNA synthetase multienzyme complex"/>
    <property type="evidence" value="ECO:0007669"/>
    <property type="project" value="UniProtKB-ARBA"/>
</dbReference>
<evidence type="ECO:0000256" key="17">
    <source>
        <dbReference type="RuleBase" id="RU363035"/>
    </source>
</evidence>
<dbReference type="InterPro" id="IPR001412">
    <property type="entry name" value="aa-tRNA-synth_I_CS"/>
</dbReference>
<dbReference type="GO" id="GO:0004822">
    <property type="term" value="F:isoleucine-tRNA ligase activity"/>
    <property type="evidence" value="ECO:0007669"/>
    <property type="project" value="UniProtKB-EC"/>
</dbReference>
<dbReference type="AlphaFoldDB" id="A0AAJ6QNY5"/>
<dbReference type="CDD" id="cd00818">
    <property type="entry name" value="IleRS_core"/>
    <property type="match status" value="1"/>
</dbReference>
<dbReference type="InterPro" id="IPR023586">
    <property type="entry name" value="Ile-tRNA-ligase_type2"/>
</dbReference>
<keyword evidence="9 17" id="KW-0067">ATP-binding</keyword>
<comment type="subunit">
    <text evidence="15">Part of a multisubunit complex that groups tRNA ligases for Arg (RARS1), Asp (DARS1), Gln (QARS1), Ile (IARS1), Leu (LARS1), Lys (KARS1), Met (MARS1) the bifunctional ligase for Glu and Pro (EPRS1) and the auxiliary subunits AIMP1/p43, AIMP2/p38 and EEF1E1/p18.</text>
</comment>
<comment type="catalytic activity">
    <reaction evidence="14">
        <text>tRNA(Ile) + L-isoleucine + ATP = L-isoleucyl-tRNA(Ile) + AMP + diphosphate</text>
        <dbReference type="Rhea" id="RHEA:11060"/>
        <dbReference type="Rhea" id="RHEA-COMP:9666"/>
        <dbReference type="Rhea" id="RHEA-COMP:9695"/>
        <dbReference type="ChEBI" id="CHEBI:30616"/>
        <dbReference type="ChEBI" id="CHEBI:33019"/>
        <dbReference type="ChEBI" id="CHEBI:58045"/>
        <dbReference type="ChEBI" id="CHEBI:78442"/>
        <dbReference type="ChEBI" id="CHEBI:78528"/>
        <dbReference type="ChEBI" id="CHEBI:456215"/>
        <dbReference type="EC" id="6.1.1.5"/>
    </reaction>
</comment>
<feature type="domain" description="Isoleucine--tRNA ligase cytoplasmic ubiquitin-like" evidence="20">
    <location>
        <begin position="1139"/>
        <end position="1199"/>
    </location>
</feature>
<evidence type="ECO:0000256" key="5">
    <source>
        <dbReference type="ARBA" id="ARBA00022490"/>
    </source>
</evidence>
<dbReference type="CDD" id="cd07961">
    <property type="entry name" value="Anticodon_Ia_Ile_ABEc"/>
    <property type="match status" value="1"/>
</dbReference>
<dbReference type="GeneID" id="100898589"/>
<keyword evidence="7 17" id="KW-0436">Ligase</keyword>
<evidence type="ECO:0000256" key="7">
    <source>
        <dbReference type="ARBA" id="ARBA00022598"/>
    </source>
</evidence>
<keyword evidence="8 17" id="KW-0547">Nucleotide-binding</keyword>
<feature type="domain" description="Methionyl/Valyl/Leucyl/Isoleucyl-tRNA synthetase anticodon-binding" evidence="19">
    <location>
        <begin position="690"/>
        <end position="840"/>
    </location>
</feature>
<dbReference type="HAMAP" id="MF_02003">
    <property type="entry name" value="Ile_tRNA_synth_type2"/>
    <property type="match status" value="1"/>
</dbReference>
<dbReference type="PRINTS" id="PR00984">
    <property type="entry name" value="TRNASYNTHILE"/>
</dbReference>
<dbReference type="KEGG" id="goe:100898589"/>
<evidence type="ECO:0000313" key="22">
    <source>
        <dbReference type="RefSeq" id="XP_003739104.1"/>
    </source>
</evidence>
<evidence type="ECO:0000256" key="6">
    <source>
        <dbReference type="ARBA" id="ARBA00022553"/>
    </source>
</evidence>
<evidence type="ECO:0000259" key="19">
    <source>
        <dbReference type="Pfam" id="PF08264"/>
    </source>
</evidence>
<comment type="subcellular location">
    <subcellularLocation>
        <location evidence="2">Cytoplasm</location>
        <location evidence="2">Cytosol</location>
    </subcellularLocation>
</comment>
<feature type="domain" description="Aminoacyl-tRNA synthetase class Ia" evidence="18">
    <location>
        <begin position="17"/>
        <end position="637"/>
    </location>
</feature>
<reference evidence="22" key="1">
    <citation type="submission" date="2025-08" db="UniProtKB">
        <authorList>
            <consortium name="RefSeq"/>
        </authorList>
    </citation>
    <scope>IDENTIFICATION</scope>
</reference>
<keyword evidence="12 17" id="KW-0030">Aminoacyl-tRNA synthetase</keyword>
<keyword evidence="6" id="KW-0597">Phosphoprotein</keyword>
<dbReference type="FunFam" id="3.40.50.620:FF:000050">
    <property type="entry name" value="Isoleucyl-tRNA synthetase,cytoplasmic"/>
    <property type="match status" value="1"/>
</dbReference>
<evidence type="ECO:0000256" key="9">
    <source>
        <dbReference type="ARBA" id="ARBA00022840"/>
    </source>
</evidence>
<dbReference type="RefSeq" id="XP_003739104.1">
    <property type="nucleotide sequence ID" value="XM_003739056.1"/>
</dbReference>
<keyword evidence="11" id="KW-0007">Acetylation</keyword>
<dbReference type="FunFam" id="1.10.730.10:FF:000004">
    <property type="entry name" value="Isoleucyl-tRNA synthetase, cytoplasmic"/>
    <property type="match status" value="1"/>
</dbReference>
<keyword evidence="21" id="KW-1185">Reference proteome</keyword>